<dbReference type="Proteomes" id="UP000708148">
    <property type="component" value="Unassembled WGS sequence"/>
</dbReference>
<protein>
    <submittedName>
        <fullName evidence="2">Uncharacterized protein</fullName>
    </submittedName>
</protein>
<evidence type="ECO:0000313" key="2">
    <source>
        <dbReference type="EMBL" id="CAD7698043.1"/>
    </source>
</evidence>
<feature type="region of interest" description="Disordered" evidence="1">
    <location>
        <begin position="1"/>
        <end position="45"/>
    </location>
</feature>
<name>A0A8S1IWI5_9CHLO</name>
<dbReference type="EMBL" id="CAJHUC010000745">
    <property type="protein sequence ID" value="CAD7698043.1"/>
    <property type="molecule type" value="Genomic_DNA"/>
</dbReference>
<keyword evidence="3" id="KW-1185">Reference proteome</keyword>
<reference evidence="2" key="1">
    <citation type="submission" date="2020-12" db="EMBL/GenBank/DDBJ databases">
        <authorList>
            <person name="Iha C."/>
        </authorList>
    </citation>
    <scope>NUCLEOTIDE SEQUENCE</scope>
</reference>
<dbReference type="AlphaFoldDB" id="A0A8S1IWI5"/>
<accession>A0A8S1IWI5</accession>
<sequence length="117" mass="12614">MSGAPSEEPRKGAVGCVGPSRAPKVQQHRSQETRANAVFPNPTPGSAQRCESGCQCRPGSDIHDPCWLPYTLDLRPLLDQACRNQGKGSHRQDQCFYKGTGQFAGMTAATGNSRKRA</sequence>
<proteinExistence type="predicted"/>
<evidence type="ECO:0000313" key="3">
    <source>
        <dbReference type="Proteomes" id="UP000708148"/>
    </source>
</evidence>
<evidence type="ECO:0000256" key="1">
    <source>
        <dbReference type="SAM" id="MobiDB-lite"/>
    </source>
</evidence>
<organism evidence="2 3">
    <name type="scientific">Ostreobium quekettii</name>
    <dbReference type="NCBI Taxonomy" id="121088"/>
    <lineage>
        <taxon>Eukaryota</taxon>
        <taxon>Viridiplantae</taxon>
        <taxon>Chlorophyta</taxon>
        <taxon>core chlorophytes</taxon>
        <taxon>Ulvophyceae</taxon>
        <taxon>TCBD clade</taxon>
        <taxon>Bryopsidales</taxon>
        <taxon>Ostreobineae</taxon>
        <taxon>Ostreobiaceae</taxon>
        <taxon>Ostreobium</taxon>
    </lineage>
</organism>
<gene>
    <name evidence="2" type="ORF">OSTQU699_LOCUS3404</name>
</gene>
<comment type="caution">
    <text evidence="2">The sequence shown here is derived from an EMBL/GenBank/DDBJ whole genome shotgun (WGS) entry which is preliminary data.</text>
</comment>